<comment type="caution">
    <text evidence="5">The sequence shown here is derived from an EMBL/GenBank/DDBJ whole genome shotgun (WGS) entry which is preliminary data.</text>
</comment>
<sequence length="540" mass="58102">MNASVTRNKSFGRYAPVPDSILITPGSTFDQTHLNVGASGDPYYLVHRFAAAGNRDTSTDGNLYDVGGGVQGSVAGFDIDVGARRQVSKVVETGRGFIVKNLATAAINDGTYNVDDPFSNSSEVLKSITTTTGRDSTWTQNEVYANATKGLFKMGGGEATAYVGVEARKEKYADIYDSLSEAGQVLGSSGSSAVGERTVRAFSTELLFPVTKSLEATLAGRYERYSDYGSDFSPKASVRFRATNDLTLRASVGRGFRAPSLPDLNAKPAFSADTVVDPRTCAADGGYSAADCAEGVEFQINGLHISDPSLDSEKSKQWSLGFVWDITPALSLTADYWRTKIDNVISSITAQEVVDRDNGTSPLPIPASLGIKRDPVSGAILQVTSGLANEGDADYSGLDVSLRFQHKYASWGSFRHDLSVAHRLKAAVNGINELGTFGEPRQRVSLSNTWSIGSIDATLNSNYISKNGDERGFAGGYTTHDIQLAYSPAAIKGMKVSVGALNVFEKLPALVGSPYDQKPFNYYLYDAYGRQWYARLEQKF</sequence>
<dbReference type="SUPFAM" id="SSF56935">
    <property type="entry name" value="Porins"/>
    <property type="match status" value="1"/>
</dbReference>
<gene>
    <name evidence="5" type="ORF">CKO43_13970</name>
</gene>
<dbReference type="PANTHER" id="PTHR47234">
    <property type="match status" value="1"/>
</dbReference>
<keyword evidence="6" id="KW-1185">Reference proteome</keyword>
<evidence type="ECO:0000256" key="2">
    <source>
        <dbReference type="ARBA" id="ARBA00023136"/>
    </source>
</evidence>
<dbReference type="Proteomes" id="UP001041814">
    <property type="component" value="Unassembled WGS sequence"/>
</dbReference>
<comment type="subcellular location">
    <subcellularLocation>
        <location evidence="1">Cell outer membrane</location>
    </subcellularLocation>
</comment>
<evidence type="ECO:0000256" key="1">
    <source>
        <dbReference type="ARBA" id="ARBA00004442"/>
    </source>
</evidence>
<dbReference type="EMBL" id="NRRU01000049">
    <property type="protein sequence ID" value="MBK1713883.1"/>
    <property type="molecule type" value="Genomic_DNA"/>
</dbReference>
<organism evidence="5 6">
    <name type="scientific">Rubrivivax gelatinosus</name>
    <name type="common">Rhodocyclus gelatinosus</name>
    <name type="synonym">Rhodopseudomonas gelatinosa</name>
    <dbReference type="NCBI Taxonomy" id="28068"/>
    <lineage>
        <taxon>Bacteria</taxon>
        <taxon>Pseudomonadati</taxon>
        <taxon>Pseudomonadota</taxon>
        <taxon>Betaproteobacteria</taxon>
        <taxon>Burkholderiales</taxon>
        <taxon>Sphaerotilaceae</taxon>
        <taxon>Rubrivivax</taxon>
    </lineage>
</organism>
<dbReference type="InterPro" id="IPR000531">
    <property type="entry name" value="Beta-barrel_TonB"/>
</dbReference>
<proteinExistence type="predicted"/>
<protein>
    <recommendedName>
        <fullName evidence="4">TonB-dependent receptor-like beta-barrel domain-containing protein</fullName>
    </recommendedName>
</protein>
<keyword evidence="3" id="KW-0998">Cell outer membrane</keyword>
<evidence type="ECO:0000313" key="5">
    <source>
        <dbReference type="EMBL" id="MBK1713883.1"/>
    </source>
</evidence>
<evidence type="ECO:0000313" key="6">
    <source>
        <dbReference type="Proteomes" id="UP001041814"/>
    </source>
</evidence>
<name>A0ABS1DWP2_RUBGE</name>
<reference evidence="5" key="2">
    <citation type="journal article" date="2020" name="Microorganisms">
        <title>Osmotic Adaptation and Compatible Solute Biosynthesis of Phototrophic Bacteria as Revealed from Genome Analyses.</title>
        <authorList>
            <person name="Imhoff J.F."/>
            <person name="Rahn T."/>
            <person name="Kunzel S."/>
            <person name="Keller A."/>
            <person name="Neulinger S.C."/>
        </authorList>
    </citation>
    <scope>NUCLEOTIDE SEQUENCE</scope>
    <source>
        <strain evidence="5">IM 151</strain>
    </source>
</reference>
<evidence type="ECO:0000256" key="3">
    <source>
        <dbReference type="ARBA" id="ARBA00023237"/>
    </source>
</evidence>
<keyword evidence="2" id="KW-0472">Membrane</keyword>
<feature type="domain" description="TonB-dependent receptor-like beta-barrel" evidence="4">
    <location>
        <begin position="40"/>
        <end position="503"/>
    </location>
</feature>
<accession>A0ABS1DWP2</accession>
<dbReference type="Gene3D" id="2.40.170.20">
    <property type="entry name" value="TonB-dependent receptor, beta-barrel domain"/>
    <property type="match status" value="1"/>
</dbReference>
<reference evidence="5" key="1">
    <citation type="submission" date="2017-08" db="EMBL/GenBank/DDBJ databases">
        <authorList>
            <person name="Imhoff J.F."/>
            <person name="Rahn T."/>
            <person name="Kuenzel S."/>
            <person name="Neulinger S.C."/>
        </authorList>
    </citation>
    <scope>NUCLEOTIDE SEQUENCE</scope>
    <source>
        <strain evidence="5">IM 151</strain>
    </source>
</reference>
<dbReference type="Pfam" id="PF00593">
    <property type="entry name" value="TonB_dep_Rec_b-barrel"/>
    <property type="match status" value="1"/>
</dbReference>
<dbReference type="PANTHER" id="PTHR47234:SF2">
    <property type="entry name" value="TONB-DEPENDENT RECEPTOR"/>
    <property type="match status" value="1"/>
</dbReference>
<dbReference type="InterPro" id="IPR036942">
    <property type="entry name" value="Beta-barrel_TonB_sf"/>
</dbReference>
<dbReference type="RefSeq" id="WP_200379032.1">
    <property type="nucleotide sequence ID" value="NZ_NRRU01000049.1"/>
</dbReference>
<evidence type="ECO:0000259" key="4">
    <source>
        <dbReference type="Pfam" id="PF00593"/>
    </source>
</evidence>